<organism evidence="1 2">
    <name type="scientific">Leptospira borgpetersenii serovar Pomona str. 200901868</name>
    <dbReference type="NCBI Taxonomy" id="1192866"/>
    <lineage>
        <taxon>Bacteria</taxon>
        <taxon>Pseudomonadati</taxon>
        <taxon>Spirochaetota</taxon>
        <taxon>Spirochaetia</taxon>
        <taxon>Leptospirales</taxon>
        <taxon>Leptospiraceae</taxon>
        <taxon>Leptospira</taxon>
    </lineage>
</organism>
<proteinExistence type="predicted"/>
<gene>
    <name evidence="1" type="ORF">LEP1GSC133_1993</name>
</gene>
<dbReference type="AlphaFoldDB" id="M6WF40"/>
<dbReference type="STRING" id="1192866.LEP1GSC133_1993"/>
<accession>M6WF40</accession>
<reference evidence="1 2" key="1">
    <citation type="submission" date="2013-01" db="EMBL/GenBank/DDBJ databases">
        <authorList>
            <person name="Harkins D.M."/>
            <person name="Durkin A.S."/>
            <person name="Brinkac L.M."/>
            <person name="Haft D.H."/>
            <person name="Selengut J.D."/>
            <person name="Sanka R."/>
            <person name="DePew J."/>
            <person name="Purushe J."/>
            <person name="Picardeau M."/>
            <person name="Werts C."/>
            <person name="Goarant C."/>
            <person name="Vinetz J.M."/>
            <person name="Sutton G.G."/>
            <person name="Nierman W.C."/>
            <person name="Fouts D.E."/>
        </authorList>
    </citation>
    <scope>NUCLEOTIDE SEQUENCE [LARGE SCALE GENOMIC DNA]</scope>
    <source>
        <strain evidence="1 2">200901868</strain>
    </source>
</reference>
<comment type="caution">
    <text evidence="1">The sequence shown here is derived from an EMBL/GenBank/DDBJ whole genome shotgun (WGS) entry which is preliminary data.</text>
</comment>
<name>M6WF40_LEPBO</name>
<dbReference type="Proteomes" id="UP000012159">
    <property type="component" value="Unassembled WGS sequence"/>
</dbReference>
<sequence length="41" mass="5056">MRFRKRTLVSEPTFHENPYDPYYPRKFLLRERRTGVVGNEV</sequence>
<evidence type="ECO:0000313" key="2">
    <source>
        <dbReference type="Proteomes" id="UP000012159"/>
    </source>
</evidence>
<protein>
    <submittedName>
        <fullName evidence="1">Uncharacterized protein</fullName>
    </submittedName>
</protein>
<dbReference type="EMBL" id="AKWF02000037">
    <property type="protein sequence ID" value="EMO63804.1"/>
    <property type="molecule type" value="Genomic_DNA"/>
</dbReference>
<evidence type="ECO:0000313" key="1">
    <source>
        <dbReference type="EMBL" id="EMO63804.1"/>
    </source>
</evidence>